<organism evidence="2 3">
    <name type="scientific">Abeliophyllum distichum</name>
    <dbReference type="NCBI Taxonomy" id="126358"/>
    <lineage>
        <taxon>Eukaryota</taxon>
        <taxon>Viridiplantae</taxon>
        <taxon>Streptophyta</taxon>
        <taxon>Embryophyta</taxon>
        <taxon>Tracheophyta</taxon>
        <taxon>Spermatophyta</taxon>
        <taxon>Magnoliopsida</taxon>
        <taxon>eudicotyledons</taxon>
        <taxon>Gunneridae</taxon>
        <taxon>Pentapetalae</taxon>
        <taxon>asterids</taxon>
        <taxon>lamiids</taxon>
        <taxon>Lamiales</taxon>
        <taxon>Oleaceae</taxon>
        <taxon>Forsythieae</taxon>
        <taxon>Abeliophyllum</taxon>
    </lineage>
</organism>
<dbReference type="Gene3D" id="1.10.510.10">
    <property type="entry name" value="Transferase(Phosphotransferase) domain 1"/>
    <property type="match status" value="1"/>
</dbReference>
<dbReference type="PANTHER" id="PTHR44329">
    <property type="entry name" value="SERINE/THREONINE-PROTEIN KINASE TNNI3K-RELATED"/>
    <property type="match status" value="1"/>
</dbReference>
<proteinExistence type="predicted"/>
<dbReference type="PROSITE" id="PS50011">
    <property type="entry name" value="PROTEIN_KINASE_DOM"/>
    <property type="match status" value="1"/>
</dbReference>
<dbReference type="InterPro" id="IPR011009">
    <property type="entry name" value="Kinase-like_dom_sf"/>
</dbReference>
<dbReference type="InterPro" id="IPR051681">
    <property type="entry name" value="Ser/Thr_Kinases-Pseudokinases"/>
</dbReference>
<evidence type="ECO:0000313" key="2">
    <source>
        <dbReference type="EMBL" id="KAL2499287.1"/>
    </source>
</evidence>
<sequence>MQVVKIADFGIARVQLQSGVMTAETGTYRWMAPEVIEHKPYNHKADVFSFGILLWELLTGKLPYAHLTPLQAAVGVAQKGLRPSIPRHTHPMVVELLERCWQHDPCLRPEFSEIIEILRRIAKMILEEERAKKKRNVGESCQLMEGVATEETRK</sequence>
<dbReference type="Pfam" id="PF07714">
    <property type="entry name" value="PK_Tyr_Ser-Thr"/>
    <property type="match status" value="1"/>
</dbReference>
<feature type="domain" description="Protein kinase" evidence="1">
    <location>
        <begin position="1"/>
        <end position="126"/>
    </location>
</feature>
<evidence type="ECO:0000259" key="1">
    <source>
        <dbReference type="PROSITE" id="PS50011"/>
    </source>
</evidence>
<keyword evidence="3" id="KW-1185">Reference proteome</keyword>
<dbReference type="PANTHER" id="PTHR44329:SF128">
    <property type="entry name" value="SERINE_THREONINE-PROTEIN KINASE STY46"/>
    <property type="match status" value="1"/>
</dbReference>
<gene>
    <name evidence="2" type="ORF">Adt_24837</name>
</gene>
<reference evidence="3" key="1">
    <citation type="submission" date="2024-07" db="EMBL/GenBank/DDBJ databases">
        <title>Two chromosome-level genome assemblies of Korean endemic species Abeliophyllum distichum and Forsythia ovata (Oleaceae).</title>
        <authorList>
            <person name="Jang H."/>
        </authorList>
    </citation>
    <scope>NUCLEOTIDE SEQUENCE [LARGE SCALE GENOMIC DNA]</scope>
</reference>
<dbReference type="EMBL" id="JBFOLK010000007">
    <property type="protein sequence ID" value="KAL2499287.1"/>
    <property type="molecule type" value="Genomic_DNA"/>
</dbReference>
<dbReference type="InterPro" id="IPR001245">
    <property type="entry name" value="Ser-Thr/Tyr_kinase_cat_dom"/>
</dbReference>
<dbReference type="SUPFAM" id="SSF56112">
    <property type="entry name" value="Protein kinase-like (PK-like)"/>
    <property type="match status" value="1"/>
</dbReference>
<dbReference type="Proteomes" id="UP001604336">
    <property type="component" value="Unassembled WGS sequence"/>
</dbReference>
<dbReference type="InterPro" id="IPR000719">
    <property type="entry name" value="Prot_kinase_dom"/>
</dbReference>
<accession>A0ABD1SEW8</accession>
<dbReference type="AlphaFoldDB" id="A0ABD1SEW8"/>
<evidence type="ECO:0000313" key="3">
    <source>
        <dbReference type="Proteomes" id="UP001604336"/>
    </source>
</evidence>
<name>A0ABD1SEW8_9LAMI</name>
<protein>
    <submittedName>
        <fullName evidence="2">ACT-like protein tyrosine kinase family protein</fullName>
    </submittedName>
</protein>
<comment type="caution">
    <text evidence="2">The sequence shown here is derived from an EMBL/GenBank/DDBJ whole genome shotgun (WGS) entry which is preliminary data.</text>
</comment>